<dbReference type="AlphaFoldDB" id="A0A538S661"/>
<dbReference type="InterPro" id="IPR027417">
    <property type="entry name" value="P-loop_NTPase"/>
</dbReference>
<dbReference type="Proteomes" id="UP000316292">
    <property type="component" value="Unassembled WGS sequence"/>
</dbReference>
<name>A0A538S661_UNCEI</name>
<dbReference type="PROSITE" id="PS50893">
    <property type="entry name" value="ABC_TRANSPORTER_2"/>
    <property type="match status" value="1"/>
</dbReference>
<dbReference type="GO" id="GO:0015421">
    <property type="term" value="F:ABC-type oligopeptide transporter activity"/>
    <property type="evidence" value="ECO:0007669"/>
    <property type="project" value="TreeGrafter"/>
</dbReference>
<comment type="caution">
    <text evidence="2">The sequence shown here is derived from an EMBL/GenBank/DDBJ whole genome shotgun (WGS) entry which is preliminary data.</text>
</comment>
<reference evidence="2 3" key="1">
    <citation type="journal article" date="2019" name="Nat. Microbiol.">
        <title>Mediterranean grassland soil C-N compound turnover is dependent on rainfall and depth, and is mediated by genomically divergent microorganisms.</title>
        <authorList>
            <person name="Diamond S."/>
            <person name="Andeer P.F."/>
            <person name="Li Z."/>
            <person name="Crits-Christoph A."/>
            <person name="Burstein D."/>
            <person name="Anantharaman K."/>
            <person name="Lane K.R."/>
            <person name="Thomas B.C."/>
            <person name="Pan C."/>
            <person name="Northen T.R."/>
            <person name="Banfield J.F."/>
        </authorList>
    </citation>
    <scope>NUCLEOTIDE SEQUENCE [LARGE SCALE GENOMIC DNA]</scope>
    <source>
        <strain evidence="2">WS_1</strain>
    </source>
</reference>
<dbReference type="InterPro" id="IPR039421">
    <property type="entry name" value="Type_1_exporter"/>
</dbReference>
<keyword evidence="2" id="KW-0547">Nucleotide-binding</keyword>
<dbReference type="PROSITE" id="PS00211">
    <property type="entry name" value="ABC_TRANSPORTER_1"/>
    <property type="match status" value="1"/>
</dbReference>
<evidence type="ECO:0000313" key="3">
    <source>
        <dbReference type="Proteomes" id="UP000316292"/>
    </source>
</evidence>
<dbReference type="Gene3D" id="3.40.50.300">
    <property type="entry name" value="P-loop containing nucleotide triphosphate hydrolases"/>
    <property type="match status" value="1"/>
</dbReference>
<organism evidence="2 3">
    <name type="scientific">Eiseniibacteriota bacterium</name>
    <dbReference type="NCBI Taxonomy" id="2212470"/>
    <lineage>
        <taxon>Bacteria</taxon>
        <taxon>Candidatus Eiseniibacteriota</taxon>
    </lineage>
</organism>
<gene>
    <name evidence="2" type="ORF">E6K71_11500</name>
</gene>
<proteinExistence type="predicted"/>
<dbReference type="Pfam" id="PF00005">
    <property type="entry name" value="ABC_tran"/>
    <property type="match status" value="1"/>
</dbReference>
<dbReference type="PANTHER" id="PTHR43394">
    <property type="entry name" value="ATP-DEPENDENT PERMEASE MDL1, MITOCHONDRIAL"/>
    <property type="match status" value="1"/>
</dbReference>
<dbReference type="PANTHER" id="PTHR43394:SF1">
    <property type="entry name" value="ATP-BINDING CASSETTE SUB-FAMILY B MEMBER 10, MITOCHONDRIAL"/>
    <property type="match status" value="1"/>
</dbReference>
<dbReference type="EMBL" id="VBOR01000143">
    <property type="protein sequence ID" value="TMQ46855.1"/>
    <property type="molecule type" value="Genomic_DNA"/>
</dbReference>
<sequence length="199" mass="21954">MQGRDHVPEPQEGAILIDGIDIQRLRRESLRRQIGLVLQQSILFGATVRENIAYGNPKASLEEIVAAGRAANADEFIRELEHGYDSVIGERGATLSGGEQQRIAIARAVIRDAPILVLDEPMTGLDAESQAKVREALNRLMARRTCMVITHDLPSVADADLVVVLEDGRIVDRGTHADLLARRGRYRDLYELSQQPIAS</sequence>
<evidence type="ECO:0000259" key="1">
    <source>
        <dbReference type="PROSITE" id="PS50893"/>
    </source>
</evidence>
<keyword evidence="2" id="KW-0067">ATP-binding</keyword>
<dbReference type="GO" id="GO:0005524">
    <property type="term" value="F:ATP binding"/>
    <property type="evidence" value="ECO:0007669"/>
    <property type="project" value="UniProtKB-KW"/>
</dbReference>
<protein>
    <submittedName>
        <fullName evidence="2">ATP-binding cassette domain-containing protein</fullName>
    </submittedName>
</protein>
<dbReference type="SUPFAM" id="SSF52540">
    <property type="entry name" value="P-loop containing nucleoside triphosphate hydrolases"/>
    <property type="match status" value="1"/>
</dbReference>
<dbReference type="GO" id="GO:0016887">
    <property type="term" value="F:ATP hydrolysis activity"/>
    <property type="evidence" value="ECO:0007669"/>
    <property type="project" value="InterPro"/>
</dbReference>
<dbReference type="InterPro" id="IPR017871">
    <property type="entry name" value="ABC_transporter-like_CS"/>
</dbReference>
<accession>A0A538S661</accession>
<feature type="domain" description="ABC transporter" evidence="1">
    <location>
        <begin position="1"/>
        <end position="192"/>
    </location>
</feature>
<evidence type="ECO:0000313" key="2">
    <source>
        <dbReference type="EMBL" id="TMQ46855.1"/>
    </source>
</evidence>
<dbReference type="InterPro" id="IPR003439">
    <property type="entry name" value="ABC_transporter-like_ATP-bd"/>
</dbReference>
<dbReference type="GO" id="GO:0090374">
    <property type="term" value="P:oligopeptide export from mitochondrion"/>
    <property type="evidence" value="ECO:0007669"/>
    <property type="project" value="TreeGrafter"/>
</dbReference>